<proteinExistence type="predicted"/>
<name>A0A0A1TPF1_9HYPO</name>
<feature type="domain" description="HNH nuclease" evidence="1">
    <location>
        <begin position="46"/>
        <end position="110"/>
    </location>
</feature>
<evidence type="ECO:0000313" key="2">
    <source>
        <dbReference type="EMBL" id="CEJ93343.1"/>
    </source>
</evidence>
<organism evidence="2 3">
    <name type="scientific">[Torrubiella] hemipterigena</name>
    <dbReference type="NCBI Taxonomy" id="1531966"/>
    <lineage>
        <taxon>Eukaryota</taxon>
        <taxon>Fungi</taxon>
        <taxon>Dikarya</taxon>
        <taxon>Ascomycota</taxon>
        <taxon>Pezizomycotina</taxon>
        <taxon>Sordariomycetes</taxon>
        <taxon>Hypocreomycetidae</taxon>
        <taxon>Hypocreales</taxon>
        <taxon>Clavicipitaceae</taxon>
        <taxon>Clavicipitaceae incertae sedis</taxon>
        <taxon>'Torrubiella' clade</taxon>
    </lineage>
</organism>
<dbReference type="STRING" id="1531966.A0A0A1TPF1"/>
<evidence type="ECO:0000259" key="1">
    <source>
        <dbReference type="Pfam" id="PF13391"/>
    </source>
</evidence>
<keyword evidence="3" id="KW-1185">Reference proteome</keyword>
<dbReference type="HOGENOM" id="CLU_957077_0_0_1"/>
<evidence type="ECO:0000313" key="3">
    <source>
        <dbReference type="Proteomes" id="UP000039046"/>
    </source>
</evidence>
<sequence length="291" mass="33456">MHYTPSPPPAPTPAQRPRPYHWKKDVTNYYDAVLDDKDFHIRKTWCHVLGQYLDDKDVRATHIVPWFLNMPKISQVLFGNKWEPLLGPSNSLLMGGNIKLWFDKFQLVIVPVRLGQLPIQWRAELLDSAILRKFVFPLKQQSALDFNSVNDRILSFCGDSRPDPRYLYLHFLIALIRLKAMNKPGWQQRWARFRAIKPFNDVGAFIDTNVLAILVAQFGNGRASLPTDLRLVTDFLRTNSVARPISMDARAFCIFGQEARLAIEEKAASNIVLEDEEAEDRKSAPGWIENV</sequence>
<dbReference type="AlphaFoldDB" id="A0A0A1TPF1"/>
<accession>A0A0A1TPF1</accession>
<dbReference type="Pfam" id="PF13391">
    <property type="entry name" value="HNH_2"/>
    <property type="match status" value="1"/>
</dbReference>
<dbReference type="EMBL" id="CDHN01000005">
    <property type="protein sequence ID" value="CEJ93343.1"/>
    <property type="molecule type" value="Genomic_DNA"/>
</dbReference>
<protein>
    <recommendedName>
        <fullName evidence="1">HNH nuclease domain-containing protein</fullName>
    </recommendedName>
</protein>
<gene>
    <name evidence="2" type="ORF">VHEMI08936</name>
</gene>
<dbReference type="Proteomes" id="UP000039046">
    <property type="component" value="Unassembled WGS sequence"/>
</dbReference>
<dbReference type="OrthoDB" id="5386595at2759"/>
<reference evidence="2 3" key="1">
    <citation type="journal article" date="2015" name="Genome Announc.">
        <title>Draft Genome Sequence and Gene Annotation of the Entomopathogenic Fungus Verticillium hemipterigenum.</title>
        <authorList>
            <person name="Horn F."/>
            <person name="Habel A."/>
            <person name="Scharf D.H."/>
            <person name="Dworschak J."/>
            <person name="Brakhage A.A."/>
            <person name="Guthke R."/>
            <person name="Hertweck C."/>
            <person name="Linde J."/>
        </authorList>
    </citation>
    <scope>NUCLEOTIDE SEQUENCE [LARGE SCALE GENOMIC DNA]</scope>
</reference>
<dbReference type="InterPro" id="IPR003615">
    <property type="entry name" value="HNH_nuc"/>
</dbReference>